<name>A0ABZ0WQU9_9BURK</name>
<dbReference type="PROSITE" id="PS50110">
    <property type="entry name" value="RESPONSE_REGULATORY"/>
    <property type="match status" value="1"/>
</dbReference>
<dbReference type="SMART" id="SM00448">
    <property type="entry name" value="REC"/>
    <property type="match status" value="1"/>
</dbReference>
<organism evidence="4 5">
    <name type="scientific">Paraburkholderia kururiensis</name>
    <dbReference type="NCBI Taxonomy" id="984307"/>
    <lineage>
        <taxon>Bacteria</taxon>
        <taxon>Pseudomonadati</taxon>
        <taxon>Pseudomonadota</taxon>
        <taxon>Betaproteobacteria</taxon>
        <taxon>Burkholderiales</taxon>
        <taxon>Burkholderiaceae</taxon>
        <taxon>Paraburkholderia</taxon>
    </lineage>
</organism>
<dbReference type="InterPro" id="IPR050595">
    <property type="entry name" value="Bact_response_regulator"/>
</dbReference>
<dbReference type="PANTHER" id="PTHR44591:SF3">
    <property type="entry name" value="RESPONSE REGULATORY DOMAIN-CONTAINING PROTEIN"/>
    <property type="match status" value="1"/>
</dbReference>
<dbReference type="SUPFAM" id="SSF52172">
    <property type="entry name" value="CheY-like"/>
    <property type="match status" value="1"/>
</dbReference>
<reference evidence="4 5" key="1">
    <citation type="submission" date="2023-12" db="EMBL/GenBank/DDBJ databases">
        <title>Genome sequencing and assembly of bacterial species from a model synthetic community.</title>
        <authorList>
            <person name="Hogle S.L."/>
        </authorList>
    </citation>
    <scope>NUCLEOTIDE SEQUENCE [LARGE SCALE GENOMIC DNA]</scope>
    <source>
        <strain evidence="4 5">HAMBI 2494</strain>
    </source>
</reference>
<feature type="modified residue" description="4-aspartylphosphate" evidence="2">
    <location>
        <position position="61"/>
    </location>
</feature>
<evidence type="ECO:0000313" key="5">
    <source>
        <dbReference type="Proteomes" id="UP001325479"/>
    </source>
</evidence>
<dbReference type="PANTHER" id="PTHR44591">
    <property type="entry name" value="STRESS RESPONSE REGULATOR PROTEIN 1"/>
    <property type="match status" value="1"/>
</dbReference>
<sequence>MKSERSTKLKVFLAEDSVPVRRRISLSLGRIDGVCVVGEAEDVSAALEGIAASCPDLVIADLRLAQGNGLELIEAVTAANQPVVTMMLTNHAGPAIREASLAAGAQYFFDKTAEFEEARSAVEAIARTRSTRAVA</sequence>
<dbReference type="Pfam" id="PF00072">
    <property type="entry name" value="Response_reg"/>
    <property type="match status" value="1"/>
</dbReference>
<evidence type="ECO:0000313" key="4">
    <source>
        <dbReference type="EMBL" id="WQD79706.1"/>
    </source>
</evidence>
<evidence type="ECO:0000256" key="1">
    <source>
        <dbReference type="ARBA" id="ARBA00022553"/>
    </source>
</evidence>
<protein>
    <submittedName>
        <fullName evidence="4">Response regulator transcription factor</fullName>
    </submittedName>
</protein>
<dbReference type="InterPro" id="IPR001789">
    <property type="entry name" value="Sig_transdc_resp-reg_receiver"/>
</dbReference>
<dbReference type="InterPro" id="IPR058245">
    <property type="entry name" value="NreC/VraR/RcsB-like_REC"/>
</dbReference>
<dbReference type="Gene3D" id="3.40.50.2300">
    <property type="match status" value="1"/>
</dbReference>
<accession>A0ABZ0WQU9</accession>
<gene>
    <name evidence="4" type="ORF">U0042_08505</name>
</gene>
<evidence type="ECO:0000259" key="3">
    <source>
        <dbReference type="PROSITE" id="PS50110"/>
    </source>
</evidence>
<dbReference type="RefSeq" id="WP_114810569.1">
    <property type="nucleotide sequence ID" value="NZ_CP139965.1"/>
</dbReference>
<dbReference type="InterPro" id="IPR011006">
    <property type="entry name" value="CheY-like_superfamily"/>
</dbReference>
<proteinExistence type="predicted"/>
<dbReference type="Proteomes" id="UP001325479">
    <property type="component" value="Chromosome"/>
</dbReference>
<keyword evidence="5" id="KW-1185">Reference proteome</keyword>
<evidence type="ECO:0000256" key="2">
    <source>
        <dbReference type="PROSITE-ProRule" id="PRU00169"/>
    </source>
</evidence>
<keyword evidence="1 2" id="KW-0597">Phosphoprotein</keyword>
<dbReference type="EMBL" id="CP139965">
    <property type="protein sequence ID" value="WQD79706.1"/>
    <property type="molecule type" value="Genomic_DNA"/>
</dbReference>
<feature type="domain" description="Response regulatory" evidence="3">
    <location>
        <begin position="10"/>
        <end position="126"/>
    </location>
</feature>
<dbReference type="CDD" id="cd17535">
    <property type="entry name" value="REC_NarL-like"/>
    <property type="match status" value="1"/>
</dbReference>